<proteinExistence type="predicted"/>
<dbReference type="EMBL" id="JAGSVG010000021">
    <property type="protein sequence ID" value="MBR8131532.1"/>
    <property type="molecule type" value="Genomic_DNA"/>
</dbReference>
<reference evidence="2" key="1">
    <citation type="submission" date="2021-04" db="EMBL/GenBank/DDBJ databases">
        <title>A collection of bacterial strains from the Burkholderia cepacia Research Laboratory and Repository.</title>
        <authorList>
            <person name="Lipuma J."/>
            <person name="Spilker T."/>
        </authorList>
    </citation>
    <scope>NUCLEOTIDE SEQUENCE</scope>
    <source>
        <strain evidence="2">AU36012</strain>
    </source>
</reference>
<keyword evidence="1" id="KW-0472">Membrane</keyword>
<sequence length="57" mass="5750">MTQIMLNMRAALAAPEMRTPAGLVRHIVGFAIVVGGAAELVAQVLHALAPIVSSAGG</sequence>
<protein>
    <submittedName>
        <fullName evidence="2">Uncharacterized protein</fullName>
    </submittedName>
</protein>
<comment type="caution">
    <text evidence="2">The sequence shown here is derived from an EMBL/GenBank/DDBJ whole genome shotgun (WGS) entry which is preliminary data.</text>
</comment>
<dbReference type="Proteomes" id="UP000682266">
    <property type="component" value="Unassembled WGS sequence"/>
</dbReference>
<keyword evidence="1" id="KW-0812">Transmembrane</keyword>
<name>A0AA41EAV9_9BURK</name>
<evidence type="ECO:0000313" key="3">
    <source>
        <dbReference type="Proteomes" id="UP000682266"/>
    </source>
</evidence>
<evidence type="ECO:0000313" key="2">
    <source>
        <dbReference type="EMBL" id="MBR8131532.1"/>
    </source>
</evidence>
<evidence type="ECO:0000256" key="1">
    <source>
        <dbReference type="SAM" id="Phobius"/>
    </source>
</evidence>
<feature type="transmembrane region" description="Helical" evidence="1">
    <location>
        <begin position="27"/>
        <end position="49"/>
    </location>
</feature>
<dbReference type="RefSeq" id="WP_176091070.1">
    <property type="nucleotide sequence ID" value="NZ_CADERF010000010.1"/>
</dbReference>
<keyword evidence="1" id="KW-1133">Transmembrane helix</keyword>
<organism evidence="2 3">
    <name type="scientific">Burkholderia ambifaria</name>
    <dbReference type="NCBI Taxonomy" id="152480"/>
    <lineage>
        <taxon>Bacteria</taxon>
        <taxon>Pseudomonadati</taxon>
        <taxon>Pseudomonadota</taxon>
        <taxon>Betaproteobacteria</taxon>
        <taxon>Burkholderiales</taxon>
        <taxon>Burkholderiaceae</taxon>
        <taxon>Burkholderia</taxon>
        <taxon>Burkholderia cepacia complex</taxon>
    </lineage>
</organism>
<dbReference type="AlphaFoldDB" id="A0AA41EAV9"/>
<gene>
    <name evidence="2" type="ORF">KDW93_21595</name>
</gene>
<accession>A0AA41EAV9</accession>